<keyword evidence="1" id="KW-0175">Coiled coil</keyword>
<dbReference type="AlphaFoldDB" id="T1J7G3"/>
<dbReference type="EMBL" id="JH431929">
    <property type="status" value="NOT_ANNOTATED_CDS"/>
    <property type="molecule type" value="Genomic_DNA"/>
</dbReference>
<feature type="coiled-coil region" evidence="1">
    <location>
        <begin position="76"/>
        <end position="103"/>
    </location>
</feature>
<dbReference type="EnsemblMetazoa" id="SMAR009606-RA">
    <property type="protein sequence ID" value="SMAR009606-PA"/>
    <property type="gene ID" value="SMAR009606"/>
</dbReference>
<dbReference type="PhylomeDB" id="T1J7G3"/>
<dbReference type="InterPro" id="IPR039491">
    <property type="entry name" value="REX1-B"/>
</dbReference>
<dbReference type="PANTHER" id="PTHR28309">
    <property type="entry name" value="REQUIRED FOR EXCISION 1-B DOMAIN-CONTAINING PROTEIN"/>
    <property type="match status" value="1"/>
</dbReference>
<dbReference type="OMA" id="MAMASCP"/>
<dbReference type="PANTHER" id="PTHR28309:SF1">
    <property type="entry name" value="REQUIRED FOR EXCISION 1-B DOMAIN-CONTAINING PROTEIN"/>
    <property type="match status" value="1"/>
</dbReference>
<reference evidence="2" key="2">
    <citation type="submission" date="2015-02" db="UniProtKB">
        <authorList>
            <consortium name="EnsemblMetazoa"/>
        </authorList>
    </citation>
    <scope>IDENTIFICATION</scope>
</reference>
<evidence type="ECO:0000313" key="3">
    <source>
        <dbReference type="Proteomes" id="UP000014500"/>
    </source>
</evidence>
<evidence type="ECO:0000313" key="2">
    <source>
        <dbReference type="EnsemblMetazoa" id="SMAR009606-PA"/>
    </source>
</evidence>
<protein>
    <submittedName>
        <fullName evidence="2">Uncharacterized protein</fullName>
    </submittedName>
</protein>
<name>T1J7G3_STRMM</name>
<dbReference type="STRING" id="126957.T1J7G3"/>
<dbReference type="Proteomes" id="UP000014500">
    <property type="component" value="Unassembled WGS sequence"/>
</dbReference>
<sequence>MTYKRAYKFLLAVAGLHVQRQIKRSLENCDAYTLVKKFQQLEEERVYTYHLFNEGHKLYLTSGYTHEPFVRFRQLVHEVTQEFKRISEEISSIEKRLREESGEAEISVANLIAAVQEDEKNKLELTASIQLAKQGYVSHPDEPERQVDMITLRKRLIK</sequence>
<reference evidence="3" key="1">
    <citation type="submission" date="2011-05" db="EMBL/GenBank/DDBJ databases">
        <authorList>
            <person name="Richards S.R."/>
            <person name="Qu J."/>
            <person name="Jiang H."/>
            <person name="Jhangiani S.N."/>
            <person name="Agravi P."/>
            <person name="Goodspeed R."/>
            <person name="Gross S."/>
            <person name="Mandapat C."/>
            <person name="Jackson L."/>
            <person name="Mathew T."/>
            <person name="Pu L."/>
            <person name="Thornton R."/>
            <person name="Saada N."/>
            <person name="Wilczek-Boney K.B."/>
            <person name="Lee S."/>
            <person name="Kovar C."/>
            <person name="Wu Y."/>
            <person name="Scherer S.E."/>
            <person name="Worley K.C."/>
            <person name="Muzny D.M."/>
            <person name="Gibbs R."/>
        </authorList>
    </citation>
    <scope>NUCLEOTIDE SEQUENCE</scope>
    <source>
        <strain evidence="3">Brora</strain>
    </source>
</reference>
<dbReference type="Pfam" id="PF14966">
    <property type="entry name" value="DNA_repr_REX1B"/>
    <property type="match status" value="1"/>
</dbReference>
<proteinExistence type="predicted"/>
<keyword evidence="3" id="KW-1185">Reference proteome</keyword>
<accession>T1J7G3</accession>
<dbReference type="HOGENOM" id="CLU_103386_2_0_1"/>
<organism evidence="2 3">
    <name type="scientific">Strigamia maritima</name>
    <name type="common">European centipede</name>
    <name type="synonym">Geophilus maritimus</name>
    <dbReference type="NCBI Taxonomy" id="126957"/>
    <lineage>
        <taxon>Eukaryota</taxon>
        <taxon>Metazoa</taxon>
        <taxon>Ecdysozoa</taxon>
        <taxon>Arthropoda</taxon>
        <taxon>Myriapoda</taxon>
        <taxon>Chilopoda</taxon>
        <taxon>Pleurostigmophora</taxon>
        <taxon>Geophilomorpha</taxon>
        <taxon>Linotaeniidae</taxon>
        <taxon>Strigamia</taxon>
    </lineage>
</organism>
<evidence type="ECO:0000256" key="1">
    <source>
        <dbReference type="SAM" id="Coils"/>
    </source>
</evidence>